<gene>
    <name evidence="2" type="ORF">Tchl_1234</name>
</gene>
<sequence>MIGWSIKPRMTTDLVLDALLMAWFRRRPEPGMLFHSDRGSQYASHAYQARLAKYDMRGSMSRKGNCWDNAPTESFFNSLKNERVHGVRYATRNEATSDLFQYIAVFYNRSRRHSTLGYLSPTTFLQNWIERQDQQEMAA</sequence>
<keyword evidence="3" id="KW-1185">Reference proteome</keyword>
<dbReference type="PROSITE" id="PS50994">
    <property type="entry name" value="INTEGRASE"/>
    <property type="match status" value="1"/>
</dbReference>
<dbReference type="Proteomes" id="UP000185739">
    <property type="component" value="Chromosome"/>
</dbReference>
<reference evidence="2 3" key="1">
    <citation type="submission" date="2016-12" db="EMBL/GenBank/DDBJ databases">
        <title>Complete genome sequence of Thauera chlorobenzoica, a Betaproteobacterium degrading haloaromatics anaerobically to CO2 and halides.</title>
        <authorList>
            <person name="Goris T."/>
            <person name="Mergelsberg M."/>
            <person name="Boll M."/>
        </authorList>
    </citation>
    <scope>NUCLEOTIDE SEQUENCE [LARGE SCALE GENOMIC DNA]</scope>
    <source>
        <strain evidence="2 3">3CB1</strain>
    </source>
</reference>
<dbReference type="PANTHER" id="PTHR46889:SF4">
    <property type="entry name" value="TRANSPOSASE INSO FOR INSERTION SEQUENCE ELEMENT IS911B-RELATED"/>
    <property type="match status" value="1"/>
</dbReference>
<dbReference type="AlphaFoldDB" id="A0A1L6FB73"/>
<dbReference type="InterPro" id="IPR036397">
    <property type="entry name" value="RNaseH_sf"/>
</dbReference>
<evidence type="ECO:0000313" key="2">
    <source>
        <dbReference type="EMBL" id="APR04093.1"/>
    </source>
</evidence>
<dbReference type="GO" id="GO:0015074">
    <property type="term" value="P:DNA integration"/>
    <property type="evidence" value="ECO:0007669"/>
    <property type="project" value="InterPro"/>
</dbReference>
<evidence type="ECO:0000259" key="1">
    <source>
        <dbReference type="PROSITE" id="PS50994"/>
    </source>
</evidence>
<dbReference type="NCBIfam" id="NF033516">
    <property type="entry name" value="transpos_IS3"/>
    <property type="match status" value="1"/>
</dbReference>
<dbReference type="Gene3D" id="3.30.420.10">
    <property type="entry name" value="Ribonuclease H-like superfamily/Ribonuclease H"/>
    <property type="match status" value="1"/>
</dbReference>
<evidence type="ECO:0000313" key="3">
    <source>
        <dbReference type="Proteomes" id="UP000185739"/>
    </source>
</evidence>
<dbReference type="Pfam" id="PF13333">
    <property type="entry name" value="rve_2"/>
    <property type="match status" value="1"/>
</dbReference>
<feature type="domain" description="Integrase catalytic" evidence="1">
    <location>
        <begin position="1"/>
        <end position="129"/>
    </location>
</feature>
<dbReference type="Pfam" id="PF00665">
    <property type="entry name" value="rve"/>
    <property type="match status" value="1"/>
</dbReference>
<dbReference type="KEGG" id="tcl:Tchl_1234"/>
<dbReference type="InterPro" id="IPR012337">
    <property type="entry name" value="RNaseH-like_sf"/>
</dbReference>
<dbReference type="GO" id="GO:0003676">
    <property type="term" value="F:nucleic acid binding"/>
    <property type="evidence" value="ECO:0007669"/>
    <property type="project" value="InterPro"/>
</dbReference>
<dbReference type="EMBL" id="CP018839">
    <property type="protein sequence ID" value="APR04093.1"/>
    <property type="molecule type" value="Genomic_DNA"/>
</dbReference>
<dbReference type="InterPro" id="IPR001584">
    <property type="entry name" value="Integrase_cat-core"/>
</dbReference>
<dbReference type="SUPFAM" id="SSF53098">
    <property type="entry name" value="Ribonuclease H-like"/>
    <property type="match status" value="1"/>
</dbReference>
<organism evidence="2 3">
    <name type="scientific">Thauera chlorobenzoica</name>
    <dbReference type="NCBI Taxonomy" id="96773"/>
    <lineage>
        <taxon>Bacteria</taxon>
        <taxon>Pseudomonadati</taxon>
        <taxon>Pseudomonadota</taxon>
        <taxon>Betaproteobacteria</taxon>
        <taxon>Rhodocyclales</taxon>
        <taxon>Zoogloeaceae</taxon>
        <taxon>Thauera</taxon>
    </lineage>
</organism>
<dbReference type="InterPro" id="IPR050900">
    <property type="entry name" value="Transposase_IS3/IS150/IS904"/>
</dbReference>
<dbReference type="InterPro" id="IPR048020">
    <property type="entry name" value="Transpos_IS3"/>
</dbReference>
<dbReference type="PANTHER" id="PTHR46889">
    <property type="entry name" value="TRANSPOSASE INSF FOR INSERTION SEQUENCE IS3B-RELATED"/>
    <property type="match status" value="1"/>
</dbReference>
<accession>A0A1L6FB73</accession>
<protein>
    <submittedName>
        <fullName evidence="2">Mobile element protein</fullName>
    </submittedName>
</protein>
<dbReference type="STRING" id="96773.Tchl_1234"/>
<proteinExistence type="predicted"/>
<name>A0A1L6FB73_9RHOO</name>